<organism evidence="6 7">
    <name type="scientific">Dictyostelium firmibasis</name>
    <dbReference type="NCBI Taxonomy" id="79012"/>
    <lineage>
        <taxon>Eukaryota</taxon>
        <taxon>Amoebozoa</taxon>
        <taxon>Evosea</taxon>
        <taxon>Eumycetozoa</taxon>
        <taxon>Dictyostelia</taxon>
        <taxon>Dictyosteliales</taxon>
        <taxon>Dictyosteliaceae</taxon>
        <taxon>Dictyostelium</taxon>
    </lineage>
</organism>
<dbReference type="SUPFAM" id="SSF53383">
    <property type="entry name" value="PLP-dependent transferases"/>
    <property type="match status" value="1"/>
</dbReference>
<dbReference type="PANTHER" id="PTHR42790">
    <property type="entry name" value="AMINOTRANSFERASE"/>
    <property type="match status" value="1"/>
</dbReference>
<accession>A0AAN7TRR5</accession>
<evidence type="ECO:0000256" key="3">
    <source>
        <dbReference type="ARBA" id="ARBA00022679"/>
    </source>
</evidence>
<dbReference type="InterPro" id="IPR004839">
    <property type="entry name" value="Aminotransferase_I/II_large"/>
</dbReference>
<evidence type="ECO:0000256" key="2">
    <source>
        <dbReference type="ARBA" id="ARBA00022576"/>
    </source>
</evidence>
<dbReference type="InterPro" id="IPR050859">
    <property type="entry name" value="Class-I_PLP-dep_aminotransf"/>
</dbReference>
<feature type="domain" description="Aminotransferase class I/classII large" evidence="5">
    <location>
        <begin position="105"/>
        <end position="419"/>
    </location>
</feature>
<keyword evidence="7" id="KW-1185">Reference proteome</keyword>
<dbReference type="GO" id="GO:0030170">
    <property type="term" value="F:pyridoxal phosphate binding"/>
    <property type="evidence" value="ECO:0007669"/>
    <property type="project" value="InterPro"/>
</dbReference>
<dbReference type="Gene3D" id="3.40.640.10">
    <property type="entry name" value="Type I PLP-dependent aspartate aminotransferase-like (Major domain)"/>
    <property type="match status" value="1"/>
</dbReference>
<keyword evidence="4" id="KW-0663">Pyridoxal phosphate</keyword>
<keyword evidence="3" id="KW-0808">Transferase</keyword>
<dbReference type="PANTHER" id="PTHR42790:SF23">
    <property type="entry name" value="AROMATIC AMINO ACID AMINOTRANSFERASE DDB_G0272014"/>
    <property type="match status" value="1"/>
</dbReference>
<dbReference type="CDD" id="cd00609">
    <property type="entry name" value="AAT_like"/>
    <property type="match status" value="1"/>
</dbReference>
<dbReference type="GO" id="GO:0008483">
    <property type="term" value="F:transaminase activity"/>
    <property type="evidence" value="ECO:0007669"/>
    <property type="project" value="UniProtKB-KW"/>
</dbReference>
<reference evidence="6 7" key="1">
    <citation type="submission" date="2023-11" db="EMBL/GenBank/DDBJ databases">
        <title>Dfirmibasis_genome.</title>
        <authorList>
            <person name="Edelbroek B."/>
            <person name="Kjellin J."/>
            <person name="Jerlstrom-Hultqvist J."/>
            <person name="Soderbom F."/>
        </authorList>
    </citation>
    <scope>NUCLEOTIDE SEQUENCE [LARGE SCALE GENOMIC DNA]</scope>
    <source>
        <strain evidence="6 7">TNS-C-14</strain>
    </source>
</reference>
<dbReference type="AlphaFoldDB" id="A0AAN7TRR5"/>
<dbReference type="InterPro" id="IPR015421">
    <property type="entry name" value="PyrdxlP-dep_Trfase_major"/>
</dbReference>
<comment type="caution">
    <text evidence="6">The sequence shown here is derived from an EMBL/GenBank/DDBJ whole genome shotgun (WGS) entry which is preliminary data.</text>
</comment>
<dbReference type="GO" id="GO:1901605">
    <property type="term" value="P:alpha-amino acid metabolic process"/>
    <property type="evidence" value="ECO:0007669"/>
    <property type="project" value="TreeGrafter"/>
</dbReference>
<evidence type="ECO:0000256" key="4">
    <source>
        <dbReference type="ARBA" id="ARBA00022898"/>
    </source>
</evidence>
<comment type="cofactor">
    <cofactor evidence="1">
        <name>pyridoxal 5'-phosphate</name>
        <dbReference type="ChEBI" id="CHEBI:597326"/>
    </cofactor>
</comment>
<evidence type="ECO:0000313" key="7">
    <source>
        <dbReference type="Proteomes" id="UP001344447"/>
    </source>
</evidence>
<proteinExistence type="predicted"/>
<evidence type="ECO:0000259" key="5">
    <source>
        <dbReference type="Pfam" id="PF00155"/>
    </source>
</evidence>
<protein>
    <recommendedName>
        <fullName evidence="5">Aminotransferase class I/classII large domain-containing protein</fullName>
    </recommendedName>
</protein>
<dbReference type="InterPro" id="IPR015424">
    <property type="entry name" value="PyrdxlP-dep_Trfase"/>
</dbReference>
<gene>
    <name evidence="6" type="ORF">RB653_010110</name>
</gene>
<dbReference type="Pfam" id="PF00155">
    <property type="entry name" value="Aminotran_1_2"/>
    <property type="match status" value="1"/>
</dbReference>
<dbReference type="Proteomes" id="UP001344447">
    <property type="component" value="Unassembled WGS sequence"/>
</dbReference>
<evidence type="ECO:0000256" key="1">
    <source>
        <dbReference type="ARBA" id="ARBA00001933"/>
    </source>
</evidence>
<name>A0AAN7TRR5_9MYCE</name>
<evidence type="ECO:0000313" key="6">
    <source>
        <dbReference type="EMBL" id="KAK5574856.1"/>
    </source>
</evidence>
<sequence length="482" mass="56022">MADKISQISQELKNTYISEDMNEKSLYDYKYKEPIKDYSKYFSLRNSTPCQLTEVEISTFLVSNEIYSFGAGVPSKLFFPFKELEFNFNFMGSEKVKLSNEELELIQQYSDSPGLPKLRNWCKSLQMRYHGLCDPKTPGKEWDLLMTPGSQHALDSLVKVFFNRGDSMIVERYTYGGMFAVTQPVGINFAPIEMDEKGMIPWELNNVLSNWEKLYPNKQFPKLLYIIPHGQNPTGVMYDVKRKEEIYRIACKYDLLIIEDDPHFFLQLDNPKDSNGKRILHKSFLSIDREDRVIRLDTFSKFLTSGVRMGFITTNSKLFGSIAFELNASVFHASGLTQIALEKLLLSWGDEKFDKHVENVQEVLIRKRSETIELFEKHLKGQVEYKVPNAGLYFWVKLLGIDCSYEFVRDVLRHHKVIFGLGISSSPDRSIKTPYIRVTFSYLEKEDGEIAFKILSDCLKDYIKNKKKIEHDEDVTFYNGVE</sequence>
<keyword evidence="2" id="KW-0032">Aminotransferase</keyword>
<dbReference type="EMBL" id="JAVFKY010000006">
    <property type="protein sequence ID" value="KAK5574856.1"/>
    <property type="molecule type" value="Genomic_DNA"/>
</dbReference>